<evidence type="ECO:0000313" key="1">
    <source>
        <dbReference type="EMBL" id="BBL04868.1"/>
    </source>
</evidence>
<sequence length="169" mass="18708">MNLPYRYRGLSLVGLLALLLPWAAWHFALSDTFGAWRECGRLERRLDALAPTTPATGATVPAAVEAPELILSGGLLDSVRRFAPAGVRATGYVPVTTLRQDGIEIHTAQLTLTGPFTELLRTVETLERRLPACRLRSAGWQTATRPRTRRTQLTLTLYIQQLTLITESK</sequence>
<name>A0A4Y1WXM9_9BACT</name>
<dbReference type="Proteomes" id="UP000318946">
    <property type="component" value="Chromosome"/>
</dbReference>
<dbReference type="AlphaFoldDB" id="A0A4Y1WXM9"/>
<dbReference type="EMBL" id="AP019735">
    <property type="protein sequence ID" value="BBL04868.1"/>
    <property type="molecule type" value="Genomic_DNA"/>
</dbReference>
<reference evidence="2" key="1">
    <citation type="submission" date="2019-06" db="EMBL/GenBank/DDBJ databases">
        <title>Alistipes onderdonkii subsp. vulgaris subsp. nov., Alistipes dispar sp. nov. and Alistipes communis sp. nov., isolated from human faeces, and creation of Alistipes onderdonkii subsp. onderdonkii subsp. nov.</title>
        <authorList>
            <person name="Sakamoto M."/>
            <person name="Ikeyama N."/>
            <person name="Ogata Y."/>
            <person name="Suda W."/>
            <person name="Iino T."/>
            <person name="Hattori M."/>
            <person name="Ohkuma M."/>
        </authorList>
    </citation>
    <scope>NUCLEOTIDE SEQUENCE [LARGE SCALE GENOMIC DNA]</scope>
    <source>
        <strain evidence="2">5CBH24</strain>
    </source>
</reference>
<dbReference type="OrthoDB" id="1007655at2"/>
<evidence type="ECO:0000313" key="2">
    <source>
        <dbReference type="Proteomes" id="UP000318946"/>
    </source>
</evidence>
<organism evidence="1 2">
    <name type="scientific">Alistipes communis</name>
    <dbReference type="NCBI Taxonomy" id="2585118"/>
    <lineage>
        <taxon>Bacteria</taxon>
        <taxon>Pseudomonadati</taxon>
        <taxon>Bacteroidota</taxon>
        <taxon>Bacteroidia</taxon>
        <taxon>Bacteroidales</taxon>
        <taxon>Rikenellaceae</taxon>
        <taxon>Alistipes</taxon>
    </lineage>
</organism>
<evidence type="ECO:0008006" key="3">
    <source>
        <dbReference type="Google" id="ProtNLM"/>
    </source>
</evidence>
<gene>
    <name evidence="1" type="ORF">A5CBH24_21810</name>
</gene>
<dbReference type="GeneID" id="78342895"/>
<proteinExistence type="predicted"/>
<dbReference type="RefSeq" id="WP_141413192.1">
    <property type="nucleotide sequence ID" value="NZ_AP019735.1"/>
</dbReference>
<dbReference type="KEGG" id="acou:A5CBH24_21810"/>
<protein>
    <recommendedName>
        <fullName evidence="3">General secretion pathway protein GspM</fullName>
    </recommendedName>
</protein>
<keyword evidence="2" id="KW-1185">Reference proteome</keyword>
<accession>A0A4Y1WXM9</accession>